<comment type="function">
    <text evidence="1">After binding acetylcholine, the AChR responds by an extensive change in conformation that affects all subunits and leads to opening of an ion-conducting channel across the plasma membrane.</text>
</comment>
<dbReference type="InterPro" id="IPR036719">
    <property type="entry name" value="Neuro-gated_channel_TM_sf"/>
</dbReference>
<evidence type="ECO:0000256" key="5">
    <source>
        <dbReference type="ARBA" id="ARBA00022692"/>
    </source>
</evidence>
<dbReference type="CDD" id="cd18997">
    <property type="entry name" value="LGIC_ECD_nAChR"/>
    <property type="match status" value="1"/>
</dbReference>
<evidence type="ECO:0000256" key="12">
    <source>
        <dbReference type="ARBA" id="ARBA00023180"/>
    </source>
</evidence>
<dbReference type="EMBL" id="LNIX01000019">
    <property type="protein sequence ID" value="OXA44693.1"/>
    <property type="molecule type" value="Genomic_DNA"/>
</dbReference>
<feature type="chain" id="PRO_5022249073" evidence="17">
    <location>
        <begin position="20"/>
        <end position="408"/>
    </location>
</feature>
<gene>
    <name evidence="20" type="ORF">Fcan01_20645</name>
</gene>
<evidence type="ECO:0000256" key="10">
    <source>
        <dbReference type="ARBA" id="ARBA00023157"/>
    </source>
</evidence>
<evidence type="ECO:0000256" key="16">
    <source>
        <dbReference type="ARBA" id="ARBA00034104"/>
    </source>
</evidence>
<evidence type="ECO:0000256" key="1">
    <source>
        <dbReference type="ARBA" id="ARBA00003328"/>
    </source>
</evidence>
<proteinExistence type="inferred from homology"/>
<evidence type="ECO:0000259" key="19">
    <source>
        <dbReference type="Pfam" id="PF02932"/>
    </source>
</evidence>
<evidence type="ECO:0000256" key="17">
    <source>
        <dbReference type="RuleBase" id="RU000687"/>
    </source>
</evidence>
<dbReference type="InterPro" id="IPR036734">
    <property type="entry name" value="Neur_chan_lig-bd_sf"/>
</dbReference>
<feature type="domain" description="Neurotransmitter-gated ion-channel transmembrane" evidence="19">
    <location>
        <begin position="221"/>
        <end position="339"/>
    </location>
</feature>
<feature type="transmembrane region" description="Helical" evidence="17">
    <location>
        <begin position="385"/>
        <end position="404"/>
    </location>
</feature>
<evidence type="ECO:0000256" key="13">
    <source>
        <dbReference type="ARBA" id="ARBA00023257"/>
    </source>
</evidence>
<dbReference type="PANTHER" id="PTHR18945">
    <property type="entry name" value="NEUROTRANSMITTER GATED ION CHANNEL"/>
    <property type="match status" value="1"/>
</dbReference>
<evidence type="ECO:0000256" key="14">
    <source>
        <dbReference type="ARBA" id="ARBA00023286"/>
    </source>
</evidence>
<organism evidence="20 21">
    <name type="scientific">Folsomia candida</name>
    <name type="common">Springtail</name>
    <dbReference type="NCBI Taxonomy" id="158441"/>
    <lineage>
        <taxon>Eukaryota</taxon>
        <taxon>Metazoa</taxon>
        <taxon>Ecdysozoa</taxon>
        <taxon>Arthropoda</taxon>
        <taxon>Hexapoda</taxon>
        <taxon>Collembola</taxon>
        <taxon>Entomobryomorpha</taxon>
        <taxon>Isotomoidea</taxon>
        <taxon>Isotomidae</taxon>
        <taxon>Proisotominae</taxon>
        <taxon>Folsomia</taxon>
    </lineage>
</organism>
<dbReference type="Proteomes" id="UP000198287">
    <property type="component" value="Unassembled WGS sequence"/>
</dbReference>
<keyword evidence="7" id="KW-0770">Synapse</keyword>
<evidence type="ECO:0000256" key="9">
    <source>
        <dbReference type="ARBA" id="ARBA00023136"/>
    </source>
</evidence>
<comment type="subcellular location">
    <subcellularLocation>
        <location evidence="16">Postsynaptic cell membrane</location>
        <topology evidence="16">Multi-pass membrane protein</topology>
    </subcellularLocation>
</comment>
<dbReference type="Gene3D" id="1.20.58.390">
    <property type="entry name" value="Neurotransmitter-gated ion-channel transmembrane domain"/>
    <property type="match status" value="1"/>
</dbReference>
<dbReference type="SUPFAM" id="SSF90112">
    <property type="entry name" value="Neurotransmitter-gated ion-channel transmembrane pore"/>
    <property type="match status" value="1"/>
</dbReference>
<evidence type="ECO:0000256" key="8">
    <source>
        <dbReference type="ARBA" id="ARBA00023065"/>
    </source>
</evidence>
<accession>A0A226DHI0</accession>
<evidence type="ECO:0000256" key="6">
    <source>
        <dbReference type="ARBA" id="ARBA00022989"/>
    </source>
</evidence>
<keyword evidence="21" id="KW-1185">Reference proteome</keyword>
<dbReference type="CDD" id="cd19051">
    <property type="entry name" value="LGIC_TM_cation"/>
    <property type="match status" value="1"/>
</dbReference>
<keyword evidence="13" id="KW-0628">Postsynaptic cell membrane</keyword>
<evidence type="ECO:0000256" key="2">
    <source>
        <dbReference type="ARBA" id="ARBA00009237"/>
    </source>
</evidence>
<dbReference type="OrthoDB" id="5975154at2759"/>
<evidence type="ECO:0000256" key="7">
    <source>
        <dbReference type="ARBA" id="ARBA00023018"/>
    </source>
</evidence>
<dbReference type="InterPro" id="IPR038050">
    <property type="entry name" value="Neuro_actylchol_rec"/>
</dbReference>
<dbReference type="AlphaFoldDB" id="A0A226DHI0"/>
<keyword evidence="8 17" id="KW-0406">Ion transport</keyword>
<keyword evidence="15 17" id="KW-0407">Ion channel</keyword>
<keyword evidence="17" id="KW-0732">Signal</keyword>
<dbReference type="Gene3D" id="2.70.170.10">
    <property type="entry name" value="Neurotransmitter-gated ion-channel ligand-binding domain"/>
    <property type="match status" value="1"/>
</dbReference>
<keyword evidence="14" id="KW-1071">Ligand-gated ion channel</keyword>
<dbReference type="PRINTS" id="PR00254">
    <property type="entry name" value="NICOTINICR"/>
</dbReference>
<sequence length="408" mass="46499">MDFCFLFLIIILTTSLSSCSPTEGQIMDKILTKYDKLTRPVTKPEVTMPIDIGLVLLQIIDVDEKHQILTINTWLRTYWTDIALVWDPLQYENITVVRLPANRVWSPDILLHYTADEDIFQSIRFRSEVNVYIEHNGRVVFVPPMVIKSACKIDVTWFPFDIQSCQVQFGSWTYSVEEIDLRIINNTSEAADTSEYTENGKWKLVEFTVKRRRILYYWYNLIVPAGLIGFLAILGFTLPPDSTEKLSLGVTVLFSLIVFINVISESMPSTSDGIPLLGTYFNCVMFAIASSVVSTIIVNLRIRGEYGPKSIGDKTKILLFHWLPWLLRMNVPKNVHVRIGKLGKDSGLRTAARNRVDLDENKIPQPEIIGLNEQWMFAAVVVERFCFVISILFALVSTVILIISSCSD</sequence>
<dbReference type="GO" id="GO:0045211">
    <property type="term" value="C:postsynaptic membrane"/>
    <property type="evidence" value="ECO:0007669"/>
    <property type="project" value="UniProtKB-SubCell"/>
</dbReference>
<dbReference type="InterPro" id="IPR006201">
    <property type="entry name" value="Neur_channel"/>
</dbReference>
<dbReference type="InterPro" id="IPR006202">
    <property type="entry name" value="Neur_chan_lig-bd"/>
</dbReference>
<reference evidence="20 21" key="1">
    <citation type="submission" date="2015-12" db="EMBL/GenBank/DDBJ databases">
        <title>The genome of Folsomia candida.</title>
        <authorList>
            <person name="Faddeeva A."/>
            <person name="Derks M.F."/>
            <person name="Anvar Y."/>
            <person name="Smit S."/>
            <person name="Van Straalen N."/>
            <person name="Roelofs D."/>
        </authorList>
    </citation>
    <scope>NUCLEOTIDE SEQUENCE [LARGE SCALE GENOMIC DNA]</scope>
    <source>
        <strain evidence="20 21">VU population</strain>
        <tissue evidence="20">Whole body</tissue>
    </source>
</reference>
<feature type="domain" description="Neurotransmitter-gated ion-channel ligand-binding" evidence="18">
    <location>
        <begin position="24"/>
        <end position="219"/>
    </location>
</feature>
<comment type="similarity">
    <text evidence="2">Belongs to the ligand-gated ion channel (TC 1.A.9) family. Acetylcholine receptor (TC 1.A.9.1) subfamily.</text>
</comment>
<keyword evidence="3 17" id="KW-0813">Transport</keyword>
<dbReference type="InterPro" id="IPR006029">
    <property type="entry name" value="Neurotrans-gated_channel_TM"/>
</dbReference>
<evidence type="ECO:0000256" key="3">
    <source>
        <dbReference type="ARBA" id="ARBA00022448"/>
    </source>
</evidence>
<dbReference type="PRINTS" id="PR00252">
    <property type="entry name" value="NRIONCHANNEL"/>
</dbReference>
<evidence type="ECO:0000313" key="21">
    <source>
        <dbReference type="Proteomes" id="UP000198287"/>
    </source>
</evidence>
<dbReference type="STRING" id="158441.A0A226DHI0"/>
<dbReference type="GO" id="GO:0022848">
    <property type="term" value="F:acetylcholine-gated monoatomic cation-selective channel activity"/>
    <property type="evidence" value="ECO:0007669"/>
    <property type="project" value="InterPro"/>
</dbReference>
<comment type="caution">
    <text evidence="20">The sequence shown here is derived from an EMBL/GenBank/DDBJ whole genome shotgun (WGS) entry which is preliminary data.</text>
</comment>
<keyword evidence="11 20" id="KW-0675">Receptor</keyword>
<protein>
    <submittedName>
        <fullName evidence="20">Acetylcholine receptor subunit alpha-type acr-16</fullName>
    </submittedName>
</protein>
<dbReference type="Pfam" id="PF02932">
    <property type="entry name" value="Neur_chan_memb"/>
    <property type="match status" value="1"/>
</dbReference>
<keyword evidence="10" id="KW-1015">Disulfide bond</keyword>
<dbReference type="OMA" id="FHIENIF"/>
<keyword evidence="5 17" id="KW-0812">Transmembrane</keyword>
<dbReference type="InterPro" id="IPR018000">
    <property type="entry name" value="Neurotransmitter_ion_chnl_CS"/>
</dbReference>
<keyword evidence="4" id="KW-1003">Cell membrane</keyword>
<keyword evidence="9 17" id="KW-0472">Membrane</keyword>
<feature type="transmembrane region" description="Helical" evidence="17">
    <location>
        <begin position="216"/>
        <end position="234"/>
    </location>
</feature>
<name>A0A226DHI0_FOLCA</name>
<evidence type="ECO:0000256" key="4">
    <source>
        <dbReference type="ARBA" id="ARBA00022475"/>
    </source>
</evidence>
<dbReference type="InterPro" id="IPR002394">
    <property type="entry name" value="Nicotinic_acetylcholine_rcpt"/>
</dbReference>
<evidence type="ECO:0000256" key="11">
    <source>
        <dbReference type="ARBA" id="ARBA00023170"/>
    </source>
</evidence>
<dbReference type="Pfam" id="PF02931">
    <property type="entry name" value="Neur_chan_LBD"/>
    <property type="match status" value="1"/>
</dbReference>
<dbReference type="SUPFAM" id="SSF63712">
    <property type="entry name" value="Nicotinic receptor ligand binding domain-like"/>
    <property type="match status" value="1"/>
</dbReference>
<feature type="transmembrane region" description="Helical" evidence="17">
    <location>
        <begin position="276"/>
        <end position="300"/>
    </location>
</feature>
<evidence type="ECO:0000259" key="18">
    <source>
        <dbReference type="Pfam" id="PF02931"/>
    </source>
</evidence>
<dbReference type="PROSITE" id="PS00236">
    <property type="entry name" value="NEUROTR_ION_CHANNEL"/>
    <property type="match status" value="1"/>
</dbReference>
<keyword evidence="12" id="KW-0325">Glycoprotein</keyword>
<keyword evidence="6 17" id="KW-1133">Transmembrane helix</keyword>
<dbReference type="GO" id="GO:0004888">
    <property type="term" value="F:transmembrane signaling receptor activity"/>
    <property type="evidence" value="ECO:0007669"/>
    <property type="project" value="InterPro"/>
</dbReference>
<feature type="transmembrane region" description="Helical" evidence="17">
    <location>
        <begin position="246"/>
        <end position="264"/>
    </location>
</feature>
<dbReference type="FunFam" id="2.70.170.10:FF:000016">
    <property type="entry name" value="Nicotinic acetylcholine receptor subunit"/>
    <property type="match status" value="1"/>
</dbReference>
<feature type="signal peptide" evidence="17">
    <location>
        <begin position="1"/>
        <end position="19"/>
    </location>
</feature>
<evidence type="ECO:0000256" key="15">
    <source>
        <dbReference type="ARBA" id="ARBA00023303"/>
    </source>
</evidence>
<evidence type="ECO:0000313" key="20">
    <source>
        <dbReference type="EMBL" id="OXA44693.1"/>
    </source>
</evidence>